<comment type="caution">
    <text evidence="7">The sequence shown here is derived from an EMBL/GenBank/DDBJ whole genome shotgun (WGS) entry which is preliminary data.</text>
</comment>
<sequence>MNEISLRMKQLEEVKEDYLGLWEYIGRYVNSRRELIRDSQKWDKKGQYRGKRSYSGVANAALNIWVDGMQGFMVAKNLTWFVSVMDDWRLNEIDEVRVFLQEYDKAMYAAFKRSNFYSILSEWFRDAGSIGTAALYTEEDIANGTEVHIPIHPREIFISENKYGEVDTLFRKFQLTARQAVQKFEEGKLSQAIIDNSKQHPEKNHEFVHAVFPNDEPMFGKLDSTNKKFKSVYMETSKESNSDGSEKTAREGGFDIFPYAVWRYRKNSDEIYGYSPAAEAMAEILSLNQIGKSLLRAAQMSVASPLNVPEHMRGNVQMQPDGYNYFDNPKDIITPINTGITFPIGVDREEKIERLIEDKWRVEFFLVYARAEREMTATEVMERQSEKAVLMGPQVDRLISEGLSKVFDIVSDIEDRAGRLPSPPPVLLESSSNIEIQFTGPLAQAQKRMFALQPIRVGLNEISQASVLFPNITDRINEKKLSETILDSTDFPQVLMNSDEEVDAIREARAQAEAQRLAMETAGQMADAYPKIKDAPEEGSPAEAIAEAIGV</sequence>
<evidence type="ECO:0000256" key="1">
    <source>
        <dbReference type="ARBA" id="ARBA00004328"/>
    </source>
</evidence>
<evidence type="ECO:0000256" key="2">
    <source>
        <dbReference type="ARBA" id="ARBA00022595"/>
    </source>
</evidence>
<gene>
    <name evidence="7" type="ORF">LCGC14_0664030</name>
</gene>
<dbReference type="EMBL" id="LAZR01001283">
    <property type="protein sequence ID" value="KKN47298.1"/>
    <property type="molecule type" value="Genomic_DNA"/>
</dbReference>
<comment type="subcellular location">
    <subcellularLocation>
        <location evidence="1">Virion</location>
    </subcellularLocation>
</comment>
<organism evidence="7">
    <name type="scientific">marine sediment metagenome</name>
    <dbReference type="NCBI Taxonomy" id="412755"/>
    <lineage>
        <taxon>unclassified sequences</taxon>
        <taxon>metagenomes</taxon>
        <taxon>ecological metagenomes</taxon>
    </lineage>
</organism>
<keyword evidence="5" id="KW-0231">Viral genome packaging</keyword>
<evidence type="ECO:0000256" key="3">
    <source>
        <dbReference type="ARBA" id="ARBA00022612"/>
    </source>
</evidence>
<keyword evidence="4" id="KW-0946">Virion</keyword>
<dbReference type="Pfam" id="PF12236">
    <property type="entry name" value="Head-tail_con"/>
    <property type="match status" value="1"/>
</dbReference>
<keyword evidence="3" id="KW-1188">Viral release from host cell</keyword>
<dbReference type="InterPro" id="IPR020991">
    <property type="entry name" value="Connector_podovirus"/>
</dbReference>
<keyword evidence="6" id="KW-1160">Virus entry into host cell</keyword>
<evidence type="ECO:0000256" key="5">
    <source>
        <dbReference type="ARBA" id="ARBA00023219"/>
    </source>
</evidence>
<reference evidence="7" key="1">
    <citation type="journal article" date="2015" name="Nature">
        <title>Complex archaea that bridge the gap between prokaryotes and eukaryotes.</title>
        <authorList>
            <person name="Spang A."/>
            <person name="Saw J.H."/>
            <person name="Jorgensen S.L."/>
            <person name="Zaremba-Niedzwiedzka K."/>
            <person name="Martijn J."/>
            <person name="Lind A.E."/>
            <person name="van Eijk R."/>
            <person name="Schleper C."/>
            <person name="Guy L."/>
            <person name="Ettema T.J."/>
        </authorList>
    </citation>
    <scope>NUCLEOTIDE SEQUENCE</scope>
</reference>
<accession>A0A0F9U0Z9</accession>
<dbReference type="AlphaFoldDB" id="A0A0F9U0Z9"/>
<evidence type="ECO:0000256" key="4">
    <source>
        <dbReference type="ARBA" id="ARBA00022844"/>
    </source>
</evidence>
<dbReference type="GO" id="GO:0046718">
    <property type="term" value="P:symbiont entry into host cell"/>
    <property type="evidence" value="ECO:0007669"/>
    <property type="project" value="UniProtKB-KW"/>
</dbReference>
<evidence type="ECO:0000313" key="7">
    <source>
        <dbReference type="EMBL" id="KKN47298.1"/>
    </source>
</evidence>
<evidence type="ECO:0008006" key="8">
    <source>
        <dbReference type="Google" id="ProtNLM"/>
    </source>
</evidence>
<proteinExistence type="predicted"/>
<name>A0A0F9U0Z9_9ZZZZ</name>
<evidence type="ECO:0000256" key="6">
    <source>
        <dbReference type="ARBA" id="ARBA00023296"/>
    </source>
</evidence>
<protein>
    <recommendedName>
        <fullName evidence="8">Bacteriophage head to tail connecting protein</fullName>
    </recommendedName>
</protein>
<dbReference type="GO" id="GO:0044423">
    <property type="term" value="C:virion component"/>
    <property type="evidence" value="ECO:0007669"/>
    <property type="project" value="UniProtKB-KW"/>
</dbReference>
<keyword evidence="2" id="KW-1162">Viral penetration into host cytoplasm</keyword>